<evidence type="ECO:0000313" key="3">
    <source>
        <dbReference type="Proteomes" id="UP000245728"/>
    </source>
</evidence>
<evidence type="ECO:0000256" key="1">
    <source>
        <dbReference type="SAM" id="MobiDB-lite"/>
    </source>
</evidence>
<protein>
    <recommendedName>
        <fullName evidence="4">TIGR03899 family protein</fullName>
    </recommendedName>
</protein>
<feature type="compositionally biased region" description="Basic and acidic residues" evidence="1">
    <location>
        <begin position="17"/>
        <end position="35"/>
    </location>
</feature>
<proteinExistence type="predicted"/>
<sequence length="302" mass="34724">MTKIQGPHTPPLSPANLERRSREPEPVKTEREPKVHQASAQSQGAIKQRIQYWFAQAGVEPKSYRPGQKPNAGVNRRQSVKERRKLENLEAILGQALEFNPSQVSDQQLDPDWFFSFIEIAENIYTPAMQELWSKILAVEVSQPGSFSLRSLLTLKQLTHKDAEVFRRASRLACRRAGDYSPRIIYGYYQRPGMFNLFSLQRGHPLNLAQFGLPYPDLLLLMDLGLLYRSEIESGELELHKSSEWRYGSHQLRLQPKRKGLVLNYYKFTATGTELSRLVPHAPYQAYFDALKQHLSPVFSLD</sequence>
<dbReference type="RefSeq" id="WP_109340064.1">
    <property type="nucleotide sequence ID" value="NZ_CP029347.1"/>
</dbReference>
<evidence type="ECO:0008006" key="4">
    <source>
        <dbReference type="Google" id="ProtNLM"/>
    </source>
</evidence>
<dbReference type="AlphaFoldDB" id="A0A2S2E4D3"/>
<name>A0A2S2E4D3_9ALTE</name>
<dbReference type="Pfam" id="PF10987">
    <property type="entry name" value="DUF2806"/>
    <property type="match status" value="1"/>
</dbReference>
<accession>A0A2S2E4D3</accession>
<dbReference type="EMBL" id="CP029347">
    <property type="protein sequence ID" value="AWL12493.1"/>
    <property type="molecule type" value="Genomic_DNA"/>
</dbReference>
<dbReference type="InterPro" id="IPR021254">
    <property type="entry name" value="DUF2806"/>
</dbReference>
<keyword evidence="3" id="KW-1185">Reference proteome</keyword>
<dbReference type="Proteomes" id="UP000245728">
    <property type="component" value="Chromosome"/>
</dbReference>
<gene>
    <name evidence="2" type="ORF">HMF8227_02028</name>
</gene>
<reference evidence="2 3" key="1">
    <citation type="submission" date="2018-05" db="EMBL/GenBank/DDBJ databases">
        <title>Salinimonas sp. HMF8227 Genome sequencing and assembly.</title>
        <authorList>
            <person name="Kang H."/>
            <person name="Kang J."/>
            <person name="Cha I."/>
            <person name="Kim H."/>
            <person name="Joh K."/>
        </authorList>
    </citation>
    <scope>NUCLEOTIDE SEQUENCE [LARGE SCALE GENOMIC DNA]</scope>
    <source>
        <strain evidence="2 3">HMF8227</strain>
    </source>
</reference>
<dbReference type="KEGG" id="salh:HMF8227_02028"/>
<dbReference type="OrthoDB" id="886161at2"/>
<organism evidence="2 3">
    <name type="scientific">Saliniradius amylolyticus</name>
    <dbReference type="NCBI Taxonomy" id="2183582"/>
    <lineage>
        <taxon>Bacteria</taxon>
        <taxon>Pseudomonadati</taxon>
        <taxon>Pseudomonadota</taxon>
        <taxon>Gammaproteobacteria</taxon>
        <taxon>Alteromonadales</taxon>
        <taxon>Alteromonadaceae</taxon>
        <taxon>Saliniradius</taxon>
    </lineage>
</organism>
<dbReference type="NCBIfam" id="TIGR03899">
    <property type="entry name" value="TIGR03899 family protein"/>
    <property type="match status" value="1"/>
</dbReference>
<feature type="region of interest" description="Disordered" evidence="1">
    <location>
        <begin position="1"/>
        <end position="46"/>
    </location>
</feature>
<evidence type="ECO:0000313" key="2">
    <source>
        <dbReference type="EMBL" id="AWL12493.1"/>
    </source>
</evidence>
<feature type="region of interest" description="Disordered" evidence="1">
    <location>
        <begin position="61"/>
        <end position="81"/>
    </location>
</feature>